<dbReference type="OrthoDB" id="4152344at2759"/>
<dbReference type="VEuPathDB" id="FungiDB:PV08_06424"/>
<dbReference type="EMBL" id="KN847495">
    <property type="protein sequence ID" value="KIW16373.1"/>
    <property type="molecule type" value="Genomic_DNA"/>
</dbReference>
<keyword evidence="3" id="KW-1185">Reference proteome</keyword>
<sequence length="514" mass="57587">MPADVVFVLHDPRSASKSRENRHLVASHIGRHHRNRSKPTRSNLHARSTRGRALAPSTFGRFDSGYFLSPAKNAATGNGSNDSGRPSPEKQEENASACRHEGGGKPMTRPSLIHDDAAKSSHNRLVKCHPAQGQPATPGLPRALLNYVQFDCPQRLESSARFGFDFQINYVFPLHSTWGVQIKKHVGFIVQMICRDDGLFNAISASAHGIYDALTRPGARPSAATLWHRSRALSKLQDKLLDPVSATRNETLLGVFYLLESAARFGHQDDFLTHYIGLHRLIQIRGSIVPTSLEDVYIDQSIVILEASEMAWTTKMTLEDPDPVDLTYPVPGIPLDASTANLPVGFWELASEGSISREVLGLLADIPPAEYLEHEMAASQRHLKVIQRAWLLYRSSKRSVERLACLGALSFSLRTVLATNLFPGTPFLQRLATIGTKISRTKALYRELMVWAMVVAGAQTFPVEKEEARRILLQIKQDEKWIQSWEDVESAMKKFFWWESFAPFWRACWEQATT</sequence>
<dbReference type="RefSeq" id="XP_016236589.1">
    <property type="nucleotide sequence ID" value="XM_016380762.1"/>
</dbReference>
<dbReference type="Proteomes" id="UP000053328">
    <property type="component" value="Unassembled WGS sequence"/>
</dbReference>
<feature type="compositionally biased region" description="Basic residues" evidence="1">
    <location>
        <begin position="29"/>
        <end position="39"/>
    </location>
</feature>
<evidence type="ECO:0000313" key="3">
    <source>
        <dbReference type="Proteomes" id="UP000053328"/>
    </source>
</evidence>
<dbReference type="HOGENOM" id="CLU_529997_0_0_1"/>
<gene>
    <name evidence="2" type="ORF">PV08_06424</name>
</gene>
<name>A0A0D2BBI6_9EURO</name>
<reference evidence="2 3" key="1">
    <citation type="submission" date="2015-01" db="EMBL/GenBank/DDBJ databases">
        <title>The Genome Sequence of Exophiala spinifera CBS89968.</title>
        <authorList>
            <consortium name="The Broad Institute Genomics Platform"/>
            <person name="Cuomo C."/>
            <person name="de Hoog S."/>
            <person name="Gorbushina A."/>
            <person name="Stielow B."/>
            <person name="Teixiera M."/>
            <person name="Abouelleil A."/>
            <person name="Chapman S.B."/>
            <person name="Priest M."/>
            <person name="Young S.K."/>
            <person name="Wortman J."/>
            <person name="Nusbaum C."/>
            <person name="Birren B."/>
        </authorList>
    </citation>
    <scope>NUCLEOTIDE SEQUENCE [LARGE SCALE GENOMIC DNA]</scope>
    <source>
        <strain evidence="2 3">CBS 89968</strain>
    </source>
</reference>
<feature type="region of interest" description="Disordered" evidence="1">
    <location>
        <begin position="12"/>
        <end position="57"/>
    </location>
</feature>
<dbReference type="GeneID" id="27333507"/>
<evidence type="ECO:0008006" key="4">
    <source>
        <dbReference type="Google" id="ProtNLM"/>
    </source>
</evidence>
<protein>
    <recommendedName>
        <fullName evidence="4">Transcription factor domain-containing protein</fullName>
    </recommendedName>
</protein>
<accession>A0A0D2BBI6</accession>
<feature type="region of interest" description="Disordered" evidence="1">
    <location>
        <begin position="73"/>
        <end position="112"/>
    </location>
</feature>
<evidence type="ECO:0000256" key="1">
    <source>
        <dbReference type="SAM" id="MobiDB-lite"/>
    </source>
</evidence>
<feature type="compositionally biased region" description="Polar residues" evidence="1">
    <location>
        <begin position="75"/>
        <end position="84"/>
    </location>
</feature>
<dbReference type="PANTHER" id="PTHR37540:SF5">
    <property type="entry name" value="TRANSCRIPTION FACTOR DOMAIN-CONTAINING PROTEIN"/>
    <property type="match status" value="1"/>
</dbReference>
<organism evidence="2 3">
    <name type="scientific">Exophiala spinifera</name>
    <dbReference type="NCBI Taxonomy" id="91928"/>
    <lineage>
        <taxon>Eukaryota</taxon>
        <taxon>Fungi</taxon>
        <taxon>Dikarya</taxon>
        <taxon>Ascomycota</taxon>
        <taxon>Pezizomycotina</taxon>
        <taxon>Eurotiomycetes</taxon>
        <taxon>Chaetothyriomycetidae</taxon>
        <taxon>Chaetothyriales</taxon>
        <taxon>Herpotrichiellaceae</taxon>
        <taxon>Exophiala</taxon>
    </lineage>
</organism>
<proteinExistence type="predicted"/>
<feature type="compositionally biased region" description="Basic and acidic residues" evidence="1">
    <location>
        <begin position="87"/>
        <end position="103"/>
    </location>
</feature>
<dbReference type="AlphaFoldDB" id="A0A0D2BBI6"/>
<dbReference type="PANTHER" id="PTHR37540">
    <property type="entry name" value="TRANSCRIPTION FACTOR (ACR-2), PUTATIVE-RELATED-RELATED"/>
    <property type="match status" value="1"/>
</dbReference>
<feature type="compositionally biased region" description="Basic and acidic residues" evidence="1">
    <location>
        <begin position="12"/>
        <end position="23"/>
    </location>
</feature>
<evidence type="ECO:0000313" key="2">
    <source>
        <dbReference type="EMBL" id="KIW16373.1"/>
    </source>
</evidence>